<dbReference type="RefSeq" id="WP_245788209.1">
    <property type="nucleotide sequence ID" value="NZ_FOKG01000003.1"/>
</dbReference>
<organism evidence="1 2">
    <name type="scientific">Amycolatopsis marina</name>
    <dbReference type="NCBI Taxonomy" id="490629"/>
    <lineage>
        <taxon>Bacteria</taxon>
        <taxon>Bacillati</taxon>
        <taxon>Actinomycetota</taxon>
        <taxon>Actinomycetes</taxon>
        <taxon>Pseudonocardiales</taxon>
        <taxon>Pseudonocardiaceae</taxon>
        <taxon>Amycolatopsis</taxon>
    </lineage>
</organism>
<name>A0A1I0XIJ2_9PSEU</name>
<keyword evidence="2" id="KW-1185">Reference proteome</keyword>
<sequence>MGFKVEPKSIGTFSEKMDGLVVDANAAKTYAEDWLSIEGSDARIFATIAGAAEEAKSALSENYERLAKIQGTAAVELDKAATMYDNTETAEAERIDGTYKAGE</sequence>
<proteinExistence type="predicted"/>
<dbReference type="InterPro" id="IPR022536">
    <property type="entry name" value="EspC"/>
</dbReference>
<evidence type="ECO:0000313" key="2">
    <source>
        <dbReference type="Proteomes" id="UP000243799"/>
    </source>
</evidence>
<dbReference type="EMBL" id="FOKG01000003">
    <property type="protein sequence ID" value="SFB00939.1"/>
    <property type="molecule type" value="Genomic_DNA"/>
</dbReference>
<dbReference type="GO" id="GO:0009306">
    <property type="term" value="P:protein secretion"/>
    <property type="evidence" value="ECO:0007669"/>
    <property type="project" value="InterPro"/>
</dbReference>
<evidence type="ECO:0000313" key="1">
    <source>
        <dbReference type="EMBL" id="SFB00939.1"/>
    </source>
</evidence>
<dbReference type="AlphaFoldDB" id="A0A1I0XIJ2"/>
<protein>
    <submittedName>
        <fullName evidence="1">Excreted virulence factor EspC, type VII ESX diderm</fullName>
    </submittedName>
</protein>
<reference evidence="2" key="1">
    <citation type="submission" date="2016-10" db="EMBL/GenBank/DDBJ databases">
        <authorList>
            <person name="Varghese N."/>
            <person name="Submissions S."/>
        </authorList>
    </citation>
    <scope>NUCLEOTIDE SEQUENCE [LARGE SCALE GENOMIC DNA]</scope>
    <source>
        <strain evidence="2">CGMCC 4.3568</strain>
    </source>
</reference>
<accession>A0A1I0XIJ2</accession>
<dbReference type="STRING" id="490629.SAMN05216266_103251"/>
<dbReference type="Proteomes" id="UP000243799">
    <property type="component" value="Unassembled WGS sequence"/>
</dbReference>
<dbReference type="Pfam" id="PF10824">
    <property type="entry name" value="T7SS_ESX_EspC"/>
    <property type="match status" value="1"/>
</dbReference>
<gene>
    <name evidence="1" type="ORF">SAMN05216266_103251</name>
</gene>